<evidence type="ECO:0000313" key="3">
    <source>
        <dbReference type="Proteomes" id="UP001172684"/>
    </source>
</evidence>
<keyword evidence="1" id="KW-0472">Membrane</keyword>
<dbReference type="EMBL" id="JAPDRL010000042">
    <property type="protein sequence ID" value="KAJ9663631.1"/>
    <property type="molecule type" value="Genomic_DNA"/>
</dbReference>
<evidence type="ECO:0000256" key="1">
    <source>
        <dbReference type="SAM" id="Phobius"/>
    </source>
</evidence>
<gene>
    <name evidence="2" type="ORF">H2201_005592</name>
</gene>
<dbReference type="Proteomes" id="UP001172684">
    <property type="component" value="Unassembled WGS sequence"/>
</dbReference>
<keyword evidence="1" id="KW-0812">Transmembrane</keyword>
<reference evidence="2" key="1">
    <citation type="submission" date="2022-10" db="EMBL/GenBank/DDBJ databases">
        <title>Culturing micro-colonial fungi from biological soil crusts in the Mojave desert and describing Neophaeococcomyces mojavensis, and introducing the new genera and species Taxawa tesnikishii.</title>
        <authorList>
            <person name="Kurbessoian T."/>
            <person name="Stajich J.E."/>
        </authorList>
    </citation>
    <scope>NUCLEOTIDE SEQUENCE</scope>
    <source>
        <strain evidence="2">TK_1</strain>
    </source>
</reference>
<name>A0ABQ9NRN9_9PEZI</name>
<evidence type="ECO:0008006" key="4">
    <source>
        <dbReference type="Google" id="ProtNLM"/>
    </source>
</evidence>
<sequence length="76" mass="8790">MAGVEIAGLAVGVLPVIVLTAEAYRTTYDKIRSFRDWSSELLLRLVIHDDRSRTMLEDLDDKLWKDQELNDLMHKC</sequence>
<comment type="caution">
    <text evidence="2">The sequence shown here is derived from an EMBL/GenBank/DDBJ whole genome shotgun (WGS) entry which is preliminary data.</text>
</comment>
<protein>
    <recommendedName>
        <fullName evidence="4">Prion-inhibition and propagation HeLo domain-containing protein</fullName>
    </recommendedName>
</protein>
<keyword evidence="1" id="KW-1133">Transmembrane helix</keyword>
<organism evidence="2 3">
    <name type="scientific">Coniosporium apollinis</name>
    <dbReference type="NCBI Taxonomy" id="61459"/>
    <lineage>
        <taxon>Eukaryota</taxon>
        <taxon>Fungi</taxon>
        <taxon>Dikarya</taxon>
        <taxon>Ascomycota</taxon>
        <taxon>Pezizomycotina</taxon>
        <taxon>Dothideomycetes</taxon>
        <taxon>Dothideomycetes incertae sedis</taxon>
        <taxon>Coniosporium</taxon>
    </lineage>
</organism>
<accession>A0ABQ9NRN9</accession>
<feature type="transmembrane region" description="Helical" evidence="1">
    <location>
        <begin position="6"/>
        <end position="24"/>
    </location>
</feature>
<keyword evidence="3" id="KW-1185">Reference proteome</keyword>
<evidence type="ECO:0000313" key="2">
    <source>
        <dbReference type="EMBL" id="KAJ9663631.1"/>
    </source>
</evidence>
<proteinExistence type="predicted"/>